<name>A0ACC5R722_9HYPH</name>
<keyword evidence="2" id="KW-1185">Reference proteome</keyword>
<comment type="caution">
    <text evidence="1">The sequence shown here is derived from an EMBL/GenBank/DDBJ whole genome shotgun (WGS) entry which is preliminary data.</text>
</comment>
<evidence type="ECO:0000313" key="2">
    <source>
        <dbReference type="Proteomes" id="UP000616151"/>
    </source>
</evidence>
<protein>
    <submittedName>
        <fullName evidence="1">LysR family transcriptional regulator</fullName>
    </submittedName>
</protein>
<sequence>MQGRLMPLGHLYKLAAMSIEIRHLRAFVAVAEDLNFRRAAERLNLAQPALSRTIRDMESLMGVTLFERSTRSVKLTPTGASFLAEAREMLEHLTAAIRNAQRFESGELGTLNVGFNDFAINDALPPIIMRFRSRYPDISVNLRSMSSPEMADAIRKRRLDIGFLTGAHLVGGLSHQVLRKERLVCLLPKGHRLANQKSIAIASLANEPFVTGASAGWQSFLDVVNAYCMAAGFLPRVAQEASHSDSIVNLVAAGMGVSIYIDAAWVKERRDVVMRPLAEKPPIVVSVAAWHPDLKSRILENFVTVTREVVADPSQD</sequence>
<dbReference type="EMBL" id="JAENHL010000007">
    <property type="protein sequence ID" value="MBK1868459.1"/>
    <property type="molecule type" value="Genomic_DNA"/>
</dbReference>
<organism evidence="1 2">
    <name type="scientific">Taklimakanibacter albus</name>
    <dbReference type="NCBI Taxonomy" id="2800327"/>
    <lineage>
        <taxon>Bacteria</taxon>
        <taxon>Pseudomonadati</taxon>
        <taxon>Pseudomonadota</taxon>
        <taxon>Alphaproteobacteria</taxon>
        <taxon>Hyphomicrobiales</taxon>
        <taxon>Aestuariivirgaceae</taxon>
        <taxon>Taklimakanibacter</taxon>
    </lineage>
</organism>
<dbReference type="Proteomes" id="UP000616151">
    <property type="component" value="Unassembled WGS sequence"/>
</dbReference>
<gene>
    <name evidence="1" type="ORF">JHL16_19045</name>
</gene>
<accession>A0ACC5R722</accession>
<proteinExistence type="predicted"/>
<evidence type="ECO:0000313" key="1">
    <source>
        <dbReference type="EMBL" id="MBK1868459.1"/>
    </source>
</evidence>
<reference evidence="1" key="1">
    <citation type="submission" date="2021-01" db="EMBL/GenBank/DDBJ databases">
        <authorList>
            <person name="Sun Q."/>
        </authorList>
    </citation>
    <scope>NUCLEOTIDE SEQUENCE</scope>
    <source>
        <strain evidence="1">YIM B02566</strain>
    </source>
</reference>